<dbReference type="NCBIfam" id="TIGR00077">
    <property type="entry name" value="lspA"/>
    <property type="match status" value="1"/>
</dbReference>
<evidence type="ECO:0000313" key="13">
    <source>
        <dbReference type="Proteomes" id="UP000653472"/>
    </source>
</evidence>
<keyword evidence="8 9" id="KW-0472">Membrane</keyword>
<evidence type="ECO:0000256" key="1">
    <source>
        <dbReference type="ARBA" id="ARBA00006139"/>
    </source>
</evidence>
<keyword evidence="7 9" id="KW-1133">Transmembrane helix</keyword>
<evidence type="ECO:0000256" key="5">
    <source>
        <dbReference type="ARBA" id="ARBA00022750"/>
    </source>
</evidence>
<dbReference type="EC" id="3.4.23.36" evidence="9"/>
<feature type="transmembrane region" description="Helical" evidence="9">
    <location>
        <begin position="91"/>
        <end position="108"/>
    </location>
</feature>
<proteinExistence type="inferred from homology"/>
<evidence type="ECO:0000313" key="12">
    <source>
        <dbReference type="EMBL" id="NKF23174.1"/>
    </source>
</evidence>
<dbReference type="Proteomes" id="UP000653472">
    <property type="component" value="Unassembled WGS sequence"/>
</dbReference>
<evidence type="ECO:0000256" key="4">
    <source>
        <dbReference type="ARBA" id="ARBA00022692"/>
    </source>
</evidence>
<keyword evidence="5 9" id="KW-0064">Aspartyl protease</keyword>
<dbReference type="EMBL" id="JAAVXB010000006">
    <property type="protein sequence ID" value="NKF23174.1"/>
    <property type="molecule type" value="Genomic_DNA"/>
</dbReference>
<feature type="transmembrane region" description="Helical" evidence="9">
    <location>
        <begin position="128"/>
        <end position="152"/>
    </location>
</feature>
<dbReference type="GO" id="GO:0004190">
    <property type="term" value="F:aspartic-type endopeptidase activity"/>
    <property type="evidence" value="ECO:0007669"/>
    <property type="project" value="UniProtKB-UniRule"/>
</dbReference>
<dbReference type="GO" id="GO:0005886">
    <property type="term" value="C:plasma membrane"/>
    <property type="evidence" value="ECO:0007669"/>
    <property type="project" value="UniProtKB-SubCell"/>
</dbReference>
<evidence type="ECO:0000256" key="11">
    <source>
        <dbReference type="RuleBase" id="RU004181"/>
    </source>
</evidence>
<gene>
    <name evidence="9 12" type="primary">lspA</name>
    <name evidence="12" type="ORF">G7Y82_12680</name>
</gene>
<evidence type="ECO:0000256" key="8">
    <source>
        <dbReference type="ARBA" id="ARBA00023136"/>
    </source>
</evidence>
<dbReference type="PRINTS" id="PR00781">
    <property type="entry name" value="LIPOSIGPTASE"/>
</dbReference>
<evidence type="ECO:0000256" key="3">
    <source>
        <dbReference type="ARBA" id="ARBA00022670"/>
    </source>
</evidence>
<dbReference type="HAMAP" id="MF_00161">
    <property type="entry name" value="LspA"/>
    <property type="match status" value="1"/>
</dbReference>
<keyword evidence="6 9" id="KW-0378">Hydrolase</keyword>
<feature type="active site" evidence="9">
    <location>
        <position position="118"/>
    </location>
</feature>
<sequence>MSFQYKNVYWLWATALVIMLDQIAKQLVVRNIGWYEVVPLLPHLNLTYMKNTGAAFSMMSNASPVLFVLLGVGVSIAILLWLRRHPRDQHMVAVALSLIMGGALGNVIDRVTRGYVVDFVDFYVGSWHFAAFNVADSAITCGAVLLVLDTVLDMFRSRKSAKASG</sequence>
<protein>
    <recommendedName>
        <fullName evidence="9">Lipoprotein signal peptidase</fullName>
        <ecNumber evidence="9">3.4.23.36</ecNumber>
    </recommendedName>
    <alternativeName>
        <fullName evidence="9">Prolipoprotein signal peptidase</fullName>
    </alternativeName>
    <alternativeName>
        <fullName evidence="9">Signal peptidase II</fullName>
        <shortName evidence="9">SPase II</shortName>
    </alternativeName>
</protein>
<comment type="function">
    <text evidence="9 10">This protein specifically catalyzes the removal of signal peptides from prolipoproteins.</text>
</comment>
<keyword evidence="3 9" id="KW-0645">Protease</keyword>
<feature type="active site" evidence="9">
    <location>
        <position position="136"/>
    </location>
</feature>
<evidence type="ECO:0000256" key="7">
    <source>
        <dbReference type="ARBA" id="ARBA00022989"/>
    </source>
</evidence>
<dbReference type="GO" id="GO:0006508">
    <property type="term" value="P:proteolysis"/>
    <property type="evidence" value="ECO:0007669"/>
    <property type="project" value="UniProtKB-KW"/>
</dbReference>
<keyword evidence="13" id="KW-1185">Reference proteome</keyword>
<accession>A0A969WAY2</accession>
<keyword evidence="2 9" id="KW-1003">Cell membrane</keyword>
<evidence type="ECO:0000256" key="10">
    <source>
        <dbReference type="RuleBase" id="RU000594"/>
    </source>
</evidence>
<reference evidence="12" key="1">
    <citation type="submission" date="2020-03" db="EMBL/GenBank/DDBJ databases">
        <title>Solimonas marina sp. nov., isolated from deep seawater of the Pacific Ocean.</title>
        <authorList>
            <person name="Liu X."/>
            <person name="Lai Q."/>
            <person name="Sun F."/>
            <person name="Gai Y."/>
            <person name="Li G."/>
            <person name="Shao Z."/>
        </authorList>
    </citation>
    <scope>NUCLEOTIDE SEQUENCE</scope>
    <source>
        <strain evidence="12">C16B3</strain>
    </source>
</reference>
<feature type="transmembrane region" description="Helical" evidence="9">
    <location>
        <begin position="65"/>
        <end position="82"/>
    </location>
</feature>
<dbReference type="PANTHER" id="PTHR33695:SF1">
    <property type="entry name" value="LIPOPROTEIN SIGNAL PEPTIDASE"/>
    <property type="match status" value="1"/>
</dbReference>
<evidence type="ECO:0000256" key="9">
    <source>
        <dbReference type="HAMAP-Rule" id="MF_00161"/>
    </source>
</evidence>
<comment type="caution">
    <text evidence="12">The sequence shown here is derived from an EMBL/GenBank/DDBJ whole genome shotgun (WGS) entry which is preliminary data.</text>
</comment>
<dbReference type="RefSeq" id="WP_168148492.1">
    <property type="nucleotide sequence ID" value="NZ_JAAVXB010000006.1"/>
</dbReference>
<evidence type="ECO:0000256" key="6">
    <source>
        <dbReference type="ARBA" id="ARBA00022801"/>
    </source>
</evidence>
<organism evidence="12 13">
    <name type="scientific">Solimonas marina</name>
    <dbReference type="NCBI Taxonomy" id="2714601"/>
    <lineage>
        <taxon>Bacteria</taxon>
        <taxon>Pseudomonadati</taxon>
        <taxon>Pseudomonadota</taxon>
        <taxon>Gammaproteobacteria</taxon>
        <taxon>Nevskiales</taxon>
        <taxon>Nevskiaceae</taxon>
        <taxon>Solimonas</taxon>
    </lineage>
</organism>
<comment type="catalytic activity">
    <reaction evidence="9 10">
        <text>Release of signal peptides from bacterial membrane prolipoproteins. Hydrolyzes -Xaa-Yaa-Zaa-|-(S,diacylglyceryl)Cys-, in which Xaa is hydrophobic (preferably Leu), and Yaa (Ala or Ser) and Zaa (Gly or Ala) have small, neutral side chains.</text>
        <dbReference type="EC" id="3.4.23.36"/>
    </reaction>
</comment>
<dbReference type="PROSITE" id="PS00855">
    <property type="entry name" value="SPASE_II"/>
    <property type="match status" value="1"/>
</dbReference>
<keyword evidence="4 9" id="KW-0812">Transmembrane</keyword>
<evidence type="ECO:0000256" key="2">
    <source>
        <dbReference type="ARBA" id="ARBA00022475"/>
    </source>
</evidence>
<name>A0A969WAY2_9GAMM</name>
<feature type="transmembrane region" description="Helical" evidence="9">
    <location>
        <begin position="7"/>
        <end position="24"/>
    </location>
</feature>
<dbReference type="PANTHER" id="PTHR33695">
    <property type="entry name" value="LIPOPROTEIN SIGNAL PEPTIDASE"/>
    <property type="match status" value="1"/>
</dbReference>
<dbReference type="InterPro" id="IPR001872">
    <property type="entry name" value="Peptidase_A8"/>
</dbReference>
<comment type="similarity">
    <text evidence="1 9 11">Belongs to the peptidase A8 family.</text>
</comment>
<comment type="pathway">
    <text evidence="9">Protein modification; lipoprotein biosynthesis (signal peptide cleavage).</text>
</comment>
<comment type="subcellular location">
    <subcellularLocation>
        <location evidence="9">Cell membrane</location>
        <topology evidence="9">Multi-pass membrane protein</topology>
    </subcellularLocation>
</comment>
<dbReference type="AlphaFoldDB" id="A0A969WAY2"/>
<dbReference type="Pfam" id="PF01252">
    <property type="entry name" value="Peptidase_A8"/>
    <property type="match status" value="1"/>
</dbReference>